<evidence type="ECO:0000313" key="2">
    <source>
        <dbReference type="Proteomes" id="UP001140087"/>
    </source>
</evidence>
<evidence type="ECO:0000313" key="1">
    <source>
        <dbReference type="EMBL" id="KAJ2797690.1"/>
    </source>
</evidence>
<name>A0ACC1KY85_9FUNG</name>
<dbReference type="Proteomes" id="UP001140087">
    <property type="component" value="Unassembled WGS sequence"/>
</dbReference>
<sequence>MNEGQTGSGRGFSREEHLRRKRDEPQETAPKRKGGSPQEGSKTQAAPAGGFVSKEESVENKLKLSTIGLVELEEFQRIKGQLEEERQREAAKTLARGQAAAGRAEGARDAAEKAAGGAKKKGGRAGQRRAVLSFDEGEDCADSGSDELLAKKARKNPGVDTSFLPDKEREEEEARLREELRQQWLRDQDAIKEELITITYSYWDGSGHRKQVRCKKGDTVAQFLDKCREQVPELRAASADSLVYVKEDLVIPHHYTFYDFIVNKARGKSGPLFSFDVHDDVRLTQDARIEKDDSHAGKVCERVWYERNKHIFPANRWEVYDPGKDYGKYTIRDTRKTWAK</sequence>
<gene>
    <name evidence="1" type="ORF">H4R21_004222</name>
</gene>
<keyword evidence="2" id="KW-1185">Reference proteome</keyword>
<proteinExistence type="predicted"/>
<organism evidence="1 2">
    <name type="scientific">Coemansia helicoidea</name>
    <dbReference type="NCBI Taxonomy" id="1286919"/>
    <lineage>
        <taxon>Eukaryota</taxon>
        <taxon>Fungi</taxon>
        <taxon>Fungi incertae sedis</taxon>
        <taxon>Zoopagomycota</taxon>
        <taxon>Kickxellomycotina</taxon>
        <taxon>Kickxellomycetes</taxon>
        <taxon>Kickxellales</taxon>
        <taxon>Kickxellaceae</taxon>
        <taxon>Coemansia</taxon>
    </lineage>
</organism>
<dbReference type="EMBL" id="JANBUN010001538">
    <property type="protein sequence ID" value="KAJ2797690.1"/>
    <property type="molecule type" value="Genomic_DNA"/>
</dbReference>
<accession>A0ACC1KY85</accession>
<comment type="caution">
    <text evidence="1">The sequence shown here is derived from an EMBL/GenBank/DDBJ whole genome shotgun (WGS) entry which is preliminary data.</text>
</comment>
<reference evidence="1" key="1">
    <citation type="submission" date="2022-07" db="EMBL/GenBank/DDBJ databases">
        <title>Phylogenomic reconstructions and comparative analyses of Kickxellomycotina fungi.</title>
        <authorList>
            <person name="Reynolds N.K."/>
            <person name="Stajich J.E."/>
            <person name="Barry K."/>
            <person name="Grigoriev I.V."/>
            <person name="Crous P."/>
            <person name="Smith M.E."/>
        </authorList>
    </citation>
    <scope>NUCLEOTIDE SEQUENCE</scope>
    <source>
        <strain evidence="1">BCRC 34780</strain>
    </source>
</reference>
<protein>
    <submittedName>
        <fullName evidence="1">Uncharacterized protein</fullName>
    </submittedName>
</protein>